<feature type="region of interest" description="Disordered" evidence="6">
    <location>
        <begin position="137"/>
        <end position="157"/>
    </location>
</feature>
<keyword evidence="5" id="KW-0539">Nucleus</keyword>
<dbReference type="InterPro" id="IPR036638">
    <property type="entry name" value="HLH_DNA-bd_sf"/>
</dbReference>
<dbReference type="InterPro" id="IPR057075">
    <property type="entry name" value="bHLH_IRO3"/>
</dbReference>
<feature type="region of interest" description="Disordered" evidence="6">
    <location>
        <begin position="176"/>
        <end position="229"/>
    </location>
</feature>
<evidence type="ECO:0000256" key="3">
    <source>
        <dbReference type="ARBA" id="ARBA00023125"/>
    </source>
</evidence>
<dbReference type="PANTHER" id="PTHR47075:SF9">
    <property type="entry name" value="TRANSCRIPTION FACTOR BHLH47"/>
    <property type="match status" value="1"/>
</dbReference>
<dbReference type="InterPro" id="IPR011598">
    <property type="entry name" value="bHLH_dom"/>
</dbReference>
<dbReference type="EMBL" id="MN883669">
    <property type="protein sequence ID" value="QOJ43722.1"/>
    <property type="molecule type" value="mRNA"/>
</dbReference>
<dbReference type="GO" id="GO:0003677">
    <property type="term" value="F:DNA binding"/>
    <property type="evidence" value="ECO:0007669"/>
    <property type="project" value="UniProtKB-KW"/>
</dbReference>
<evidence type="ECO:0000256" key="6">
    <source>
        <dbReference type="SAM" id="MobiDB-lite"/>
    </source>
</evidence>
<proteinExistence type="evidence at transcript level"/>
<sequence>MVSEPPPTIDCSVNVAAEQPAASCLHNNKNQGKLPKKIHKAEREKLKRDKLNVLFLELGHALEPALQNSGKACILTDANRILRDLILQVESLGKENVALVTESCYVTVEKNELKEENMALAAEIARLRSELQERLHSDPTWQNSGTDQPIPAQPTTAAMPPLYVLPYHQDLQNLPETAMTLSPPNPAPQVRKPHARYPTQADSWPLQILSRHRRSSSSSNSKNEGSEKA</sequence>
<evidence type="ECO:0000256" key="1">
    <source>
        <dbReference type="ARBA" id="ARBA00005510"/>
    </source>
</evidence>
<dbReference type="AlphaFoldDB" id="A0A7M3UQL9"/>
<evidence type="ECO:0000256" key="5">
    <source>
        <dbReference type="ARBA" id="ARBA00023242"/>
    </source>
</evidence>
<reference evidence="8" key="1">
    <citation type="submission" date="2019-12" db="EMBL/GenBank/DDBJ databases">
        <title>Identification of the bHLH gene family in Dracaena cambodiana reveals candidate genes involved in flavonoid biosynthesis.</title>
        <authorList>
            <person name="Zhu J."/>
            <person name="Peng S."/>
        </authorList>
    </citation>
    <scope>NUCLEOTIDE SEQUENCE</scope>
</reference>
<protein>
    <submittedName>
        <fullName evidence="8">BHLH transcription factor</fullName>
    </submittedName>
</protein>
<keyword evidence="4" id="KW-0804">Transcription</keyword>
<comment type="similarity">
    <text evidence="1">Belongs to the bHLH protein family.</text>
</comment>
<dbReference type="SUPFAM" id="SSF47459">
    <property type="entry name" value="HLH, helix-loop-helix DNA-binding domain"/>
    <property type="match status" value="1"/>
</dbReference>
<gene>
    <name evidence="8" type="primary">bHLH61</name>
</gene>
<keyword evidence="3" id="KW-0238">DNA-binding</keyword>
<evidence type="ECO:0000256" key="2">
    <source>
        <dbReference type="ARBA" id="ARBA00023015"/>
    </source>
</evidence>
<evidence type="ECO:0000256" key="4">
    <source>
        <dbReference type="ARBA" id="ARBA00023163"/>
    </source>
</evidence>
<dbReference type="PROSITE" id="PS50888">
    <property type="entry name" value="BHLH"/>
    <property type="match status" value="1"/>
</dbReference>
<keyword evidence="2" id="KW-0805">Transcription regulation</keyword>
<evidence type="ECO:0000259" key="7">
    <source>
        <dbReference type="PROSITE" id="PS50888"/>
    </source>
</evidence>
<dbReference type="GO" id="GO:0046983">
    <property type="term" value="F:protein dimerization activity"/>
    <property type="evidence" value="ECO:0007669"/>
    <property type="project" value="InterPro"/>
</dbReference>
<evidence type="ECO:0000313" key="8">
    <source>
        <dbReference type="EMBL" id="QOJ43722.1"/>
    </source>
</evidence>
<name>A0A7M3UQL9_9ASPA</name>
<feature type="domain" description="BHLH" evidence="7">
    <location>
        <begin position="35"/>
        <end position="85"/>
    </location>
</feature>
<organism evidence="8">
    <name type="scientific">Dracaena cambodiana</name>
    <dbReference type="NCBI Taxonomy" id="580341"/>
    <lineage>
        <taxon>Eukaryota</taxon>
        <taxon>Viridiplantae</taxon>
        <taxon>Streptophyta</taxon>
        <taxon>Embryophyta</taxon>
        <taxon>Tracheophyta</taxon>
        <taxon>Spermatophyta</taxon>
        <taxon>Magnoliopsida</taxon>
        <taxon>Liliopsida</taxon>
        <taxon>Asparagales</taxon>
        <taxon>Asparagaceae</taxon>
        <taxon>Nolinoideae</taxon>
        <taxon>Dracaena</taxon>
    </lineage>
</organism>
<accession>A0A7M3UQL9</accession>
<dbReference type="Pfam" id="PF23177">
    <property type="entry name" value="bHLH_IRO3"/>
    <property type="match status" value="1"/>
</dbReference>
<dbReference type="PANTHER" id="PTHR47075">
    <property type="entry name" value="TRANSCRIPTION FACTOR BHLH47"/>
    <property type="match status" value="1"/>
</dbReference>